<dbReference type="Proteomes" id="UP001153620">
    <property type="component" value="Chromosome 1"/>
</dbReference>
<accession>A0A9N9WME7</accession>
<dbReference type="EMBL" id="OU895877">
    <property type="protein sequence ID" value="CAG9797540.1"/>
    <property type="molecule type" value="Genomic_DNA"/>
</dbReference>
<evidence type="ECO:0000256" key="1">
    <source>
        <dbReference type="ARBA" id="ARBA00004496"/>
    </source>
</evidence>
<dbReference type="GO" id="GO:0034657">
    <property type="term" value="C:GID complex"/>
    <property type="evidence" value="ECO:0007669"/>
    <property type="project" value="TreeGrafter"/>
</dbReference>
<dbReference type="GO" id="GO:0061630">
    <property type="term" value="F:ubiquitin protein ligase activity"/>
    <property type="evidence" value="ECO:0007669"/>
    <property type="project" value="InterPro"/>
</dbReference>
<dbReference type="FunFam" id="3.30.40.10:FF:000143">
    <property type="entry name" value="Regulator of gluconeogenesis Rmd5"/>
    <property type="match status" value="1"/>
</dbReference>
<comment type="subcellular location">
    <subcellularLocation>
        <location evidence="1">Cytoplasm</location>
    </subcellularLocation>
</comment>
<keyword evidence="2" id="KW-0963">Cytoplasm</keyword>
<gene>
    <name evidence="9" type="ORF">CHIRRI_LOCUS538</name>
</gene>
<evidence type="ECO:0000259" key="8">
    <source>
        <dbReference type="PROSITE" id="PS51867"/>
    </source>
</evidence>
<dbReference type="PROSITE" id="PS50896">
    <property type="entry name" value="LISH"/>
    <property type="match status" value="1"/>
</dbReference>
<proteinExistence type="predicted"/>
<evidence type="ECO:0000313" key="10">
    <source>
        <dbReference type="Proteomes" id="UP001153620"/>
    </source>
</evidence>
<organism evidence="9 10">
    <name type="scientific">Chironomus riparius</name>
    <dbReference type="NCBI Taxonomy" id="315576"/>
    <lineage>
        <taxon>Eukaryota</taxon>
        <taxon>Metazoa</taxon>
        <taxon>Ecdysozoa</taxon>
        <taxon>Arthropoda</taxon>
        <taxon>Hexapoda</taxon>
        <taxon>Insecta</taxon>
        <taxon>Pterygota</taxon>
        <taxon>Neoptera</taxon>
        <taxon>Endopterygota</taxon>
        <taxon>Diptera</taxon>
        <taxon>Nematocera</taxon>
        <taxon>Chironomoidea</taxon>
        <taxon>Chironomidae</taxon>
        <taxon>Chironominae</taxon>
        <taxon>Chironomus</taxon>
    </lineage>
</organism>
<dbReference type="InterPro" id="IPR044063">
    <property type="entry name" value="ZF_RING_GID"/>
</dbReference>
<dbReference type="InterPro" id="IPR045098">
    <property type="entry name" value="Fyv10_fam"/>
</dbReference>
<protein>
    <submittedName>
        <fullName evidence="9">Uncharacterized protein</fullName>
    </submittedName>
</protein>
<dbReference type="InterPro" id="IPR006594">
    <property type="entry name" value="LisH"/>
</dbReference>
<dbReference type="AlphaFoldDB" id="A0A9N9WME7"/>
<feature type="domain" description="RING-Gid-type" evidence="8">
    <location>
        <begin position="339"/>
        <end position="380"/>
    </location>
</feature>
<dbReference type="Pfam" id="PF10607">
    <property type="entry name" value="CTLH"/>
    <property type="match status" value="1"/>
</dbReference>
<reference evidence="9" key="2">
    <citation type="submission" date="2022-10" db="EMBL/GenBank/DDBJ databases">
        <authorList>
            <consortium name="ENA_rothamsted_submissions"/>
            <consortium name="culmorum"/>
            <person name="King R."/>
        </authorList>
    </citation>
    <scope>NUCLEOTIDE SEQUENCE</scope>
</reference>
<evidence type="ECO:0000313" key="9">
    <source>
        <dbReference type="EMBL" id="CAG9797540.1"/>
    </source>
</evidence>
<feature type="zinc finger region" description="RING-Gid-type" evidence="6">
    <location>
        <begin position="339"/>
        <end position="380"/>
    </location>
</feature>
<dbReference type="GO" id="GO:0008270">
    <property type="term" value="F:zinc ion binding"/>
    <property type="evidence" value="ECO:0007669"/>
    <property type="project" value="UniProtKB-KW"/>
</dbReference>
<dbReference type="GO" id="GO:0005634">
    <property type="term" value="C:nucleus"/>
    <property type="evidence" value="ECO:0007669"/>
    <property type="project" value="TreeGrafter"/>
</dbReference>
<evidence type="ECO:0000259" key="7">
    <source>
        <dbReference type="PROSITE" id="PS50897"/>
    </source>
</evidence>
<dbReference type="SUPFAM" id="SSF57850">
    <property type="entry name" value="RING/U-box"/>
    <property type="match status" value="1"/>
</dbReference>
<feature type="domain" description="CTLH" evidence="7">
    <location>
        <begin position="155"/>
        <end position="211"/>
    </location>
</feature>
<keyword evidence="3" id="KW-0479">Metal-binding</keyword>
<dbReference type="PANTHER" id="PTHR12170:SF3">
    <property type="entry name" value="GH10162P"/>
    <property type="match status" value="1"/>
</dbReference>
<dbReference type="GO" id="GO:0043161">
    <property type="term" value="P:proteasome-mediated ubiquitin-dependent protein catabolic process"/>
    <property type="evidence" value="ECO:0007669"/>
    <property type="project" value="InterPro"/>
</dbReference>
<keyword evidence="4 6" id="KW-0863">Zinc-finger</keyword>
<dbReference type="InterPro" id="IPR024964">
    <property type="entry name" value="CTLH/CRA"/>
</dbReference>
<keyword evidence="10" id="KW-1185">Reference proteome</keyword>
<sequence>MEAIEAVEKEIEKVISKFSGVKKQSESTLDEIISVLEICSSSLYKMDSTSTIPEQQANELKNVIARCKAKLQSIGTEHRSLHATVSKVGKAIDRHFTPDYQSIAPMDVFENDKYIEILNQIISEHFYRQGMNGVAESLINESALPPEEDIHLELFADLFQMSEAILNKNLGPALEWVTQYSSELDSRNSTLEFKLRRLAYLQLLEQGVNGQAEAIAYTRAHFNKFIIKFEKEIQMLMGCLIYLGQHDFHNTPYSMLFKEELWVDGADSFIQESCEIVGVNRDSSLEIIINSGCYSLPALMNLKQIMLKNRVSSVWSERNELPIEIDLGPEYRFHSVFTCPILKLPSTEQNPPMKLKCGHVISKDAMQKLTRGLMLKCPYCPKESTVSEAKKIFF</sequence>
<evidence type="ECO:0000256" key="3">
    <source>
        <dbReference type="ARBA" id="ARBA00022723"/>
    </source>
</evidence>
<dbReference type="Gene3D" id="3.30.40.10">
    <property type="entry name" value="Zinc/RING finger domain, C3HC4 (zinc finger)"/>
    <property type="match status" value="1"/>
</dbReference>
<dbReference type="OrthoDB" id="1933281at2759"/>
<dbReference type="InterPro" id="IPR013083">
    <property type="entry name" value="Znf_RING/FYVE/PHD"/>
</dbReference>
<evidence type="ECO:0000256" key="6">
    <source>
        <dbReference type="PROSITE-ProRule" id="PRU01215"/>
    </source>
</evidence>
<keyword evidence="5" id="KW-0862">Zinc</keyword>
<evidence type="ECO:0000256" key="4">
    <source>
        <dbReference type="ARBA" id="ARBA00022771"/>
    </source>
</evidence>
<dbReference type="InterPro" id="IPR013144">
    <property type="entry name" value="CRA_dom"/>
</dbReference>
<dbReference type="InterPro" id="IPR006595">
    <property type="entry name" value="CTLH_C"/>
</dbReference>
<dbReference type="PROSITE" id="PS50897">
    <property type="entry name" value="CTLH"/>
    <property type="match status" value="1"/>
</dbReference>
<dbReference type="SMART" id="SM00668">
    <property type="entry name" value="CTLH"/>
    <property type="match status" value="1"/>
</dbReference>
<reference evidence="9" key="1">
    <citation type="submission" date="2022-01" db="EMBL/GenBank/DDBJ databases">
        <authorList>
            <person name="King R."/>
        </authorList>
    </citation>
    <scope>NUCLEOTIDE SEQUENCE</scope>
</reference>
<dbReference type="PANTHER" id="PTHR12170">
    <property type="entry name" value="MACROPHAGE ERYTHROBLAST ATTACHER-RELATED"/>
    <property type="match status" value="1"/>
</dbReference>
<dbReference type="PROSITE" id="PS51867">
    <property type="entry name" value="ZF_RING_GID"/>
    <property type="match status" value="1"/>
</dbReference>
<name>A0A9N9WME7_9DIPT</name>
<evidence type="ECO:0000256" key="5">
    <source>
        <dbReference type="ARBA" id="ARBA00022833"/>
    </source>
</evidence>
<dbReference type="GO" id="GO:0005737">
    <property type="term" value="C:cytoplasm"/>
    <property type="evidence" value="ECO:0007669"/>
    <property type="project" value="UniProtKB-SubCell"/>
</dbReference>
<dbReference type="SMART" id="SM00757">
    <property type="entry name" value="CRA"/>
    <property type="match status" value="1"/>
</dbReference>
<evidence type="ECO:0000256" key="2">
    <source>
        <dbReference type="ARBA" id="ARBA00022490"/>
    </source>
</evidence>